<protein>
    <submittedName>
        <fullName evidence="1">Uncharacterized protein</fullName>
    </submittedName>
</protein>
<evidence type="ECO:0000313" key="1">
    <source>
        <dbReference type="EMBL" id="MPM47972.1"/>
    </source>
</evidence>
<proteinExistence type="predicted"/>
<accession>A0A645A4H2</accession>
<gene>
    <name evidence="1" type="ORF">SDC9_94693</name>
</gene>
<dbReference type="AlphaFoldDB" id="A0A645A4H2"/>
<name>A0A645A4H2_9ZZZZ</name>
<dbReference type="EMBL" id="VSSQ01011900">
    <property type="protein sequence ID" value="MPM47972.1"/>
    <property type="molecule type" value="Genomic_DNA"/>
</dbReference>
<organism evidence="1">
    <name type="scientific">bioreactor metagenome</name>
    <dbReference type="NCBI Taxonomy" id="1076179"/>
    <lineage>
        <taxon>unclassified sequences</taxon>
        <taxon>metagenomes</taxon>
        <taxon>ecological metagenomes</taxon>
    </lineage>
</organism>
<reference evidence="1" key="1">
    <citation type="submission" date="2019-08" db="EMBL/GenBank/DDBJ databases">
        <authorList>
            <person name="Kucharzyk K."/>
            <person name="Murdoch R.W."/>
            <person name="Higgins S."/>
            <person name="Loffler F."/>
        </authorList>
    </citation>
    <scope>NUCLEOTIDE SEQUENCE</scope>
</reference>
<comment type="caution">
    <text evidence="1">The sequence shown here is derived from an EMBL/GenBank/DDBJ whole genome shotgun (WGS) entry which is preliminary data.</text>
</comment>
<sequence length="29" mass="3151">MVGGRVNMKKAIGIEITDEISRNNTNCVS</sequence>